<dbReference type="GO" id="GO:0016747">
    <property type="term" value="F:acyltransferase activity, transferring groups other than amino-acyl groups"/>
    <property type="evidence" value="ECO:0007669"/>
    <property type="project" value="InterPro"/>
</dbReference>
<evidence type="ECO:0000313" key="3">
    <source>
        <dbReference type="Proteomes" id="UP000199306"/>
    </source>
</evidence>
<dbReference type="CDD" id="cd04301">
    <property type="entry name" value="NAT_SF"/>
    <property type="match status" value="1"/>
</dbReference>
<name>A0A1I5PGB0_9BACT</name>
<protein>
    <submittedName>
        <fullName evidence="2">Acetyltransferase (GNAT) family protein</fullName>
    </submittedName>
</protein>
<dbReference type="Pfam" id="PF00583">
    <property type="entry name" value="Acetyltransf_1"/>
    <property type="match status" value="1"/>
</dbReference>
<reference evidence="2 3" key="1">
    <citation type="submission" date="2016-10" db="EMBL/GenBank/DDBJ databases">
        <authorList>
            <person name="de Groot N.N."/>
        </authorList>
    </citation>
    <scope>NUCLEOTIDE SEQUENCE [LARGE SCALE GENOMIC DNA]</scope>
    <source>
        <strain evidence="3">E92,LMG 26720,CCM 7988</strain>
    </source>
</reference>
<evidence type="ECO:0000259" key="1">
    <source>
        <dbReference type="PROSITE" id="PS51186"/>
    </source>
</evidence>
<dbReference type="PROSITE" id="PS51186">
    <property type="entry name" value="GNAT"/>
    <property type="match status" value="1"/>
</dbReference>
<gene>
    <name evidence="2" type="ORF">SAMN04515674_102440</name>
</gene>
<proteinExistence type="predicted"/>
<feature type="domain" description="N-acetyltransferase" evidence="1">
    <location>
        <begin position="1"/>
        <end position="186"/>
    </location>
</feature>
<evidence type="ECO:0000313" key="2">
    <source>
        <dbReference type="EMBL" id="SFP32536.1"/>
    </source>
</evidence>
<keyword evidence="2" id="KW-0808">Transferase</keyword>
<dbReference type="InterPro" id="IPR050276">
    <property type="entry name" value="MshD_Acetyltransferase"/>
</dbReference>
<dbReference type="PANTHER" id="PTHR43617">
    <property type="entry name" value="L-AMINO ACID N-ACETYLTRANSFERASE"/>
    <property type="match status" value="1"/>
</dbReference>
<dbReference type="SUPFAM" id="SSF55729">
    <property type="entry name" value="Acyl-CoA N-acyltransferases (Nat)"/>
    <property type="match status" value="1"/>
</dbReference>
<dbReference type="STRING" id="1079859.SAMN04515674_102440"/>
<dbReference type="EMBL" id="FOXH01000002">
    <property type="protein sequence ID" value="SFP32536.1"/>
    <property type="molecule type" value="Genomic_DNA"/>
</dbReference>
<dbReference type="AlphaFoldDB" id="A0A1I5PGB0"/>
<dbReference type="Proteomes" id="UP000199306">
    <property type="component" value="Unassembled WGS sequence"/>
</dbReference>
<dbReference type="RefSeq" id="WP_092013280.1">
    <property type="nucleotide sequence ID" value="NZ_FOXH01000002.1"/>
</dbReference>
<accession>A0A1I5PGB0</accession>
<sequence length="187" mass="21085">MIRPAIPEDAPFVAPLLVQAMKELARKFAGSENASDAIPIFEHFFKLSDNQYSFLNTLIYEDEKGIAGSITMYDGALLEKLRAPFLEFLSEKHGIEQFNIEPETEAGEFYLDTVSVNPDRQGKGIGQKLLMAACEHARMLGHKWAGLLVNPENPSARKLYERLGFQEYGIRTLGGSKYFHMRKALEN</sequence>
<dbReference type="InterPro" id="IPR000182">
    <property type="entry name" value="GNAT_dom"/>
</dbReference>
<dbReference type="InterPro" id="IPR016181">
    <property type="entry name" value="Acyl_CoA_acyltransferase"/>
</dbReference>
<organism evidence="2 3">
    <name type="scientific">Pseudarcicella hirudinis</name>
    <dbReference type="NCBI Taxonomy" id="1079859"/>
    <lineage>
        <taxon>Bacteria</taxon>
        <taxon>Pseudomonadati</taxon>
        <taxon>Bacteroidota</taxon>
        <taxon>Cytophagia</taxon>
        <taxon>Cytophagales</taxon>
        <taxon>Flectobacillaceae</taxon>
        <taxon>Pseudarcicella</taxon>
    </lineage>
</organism>
<dbReference type="OrthoDB" id="5319888at2"/>
<dbReference type="Gene3D" id="3.40.630.30">
    <property type="match status" value="1"/>
</dbReference>
<keyword evidence="3" id="KW-1185">Reference proteome</keyword>